<dbReference type="GO" id="GO:0004930">
    <property type="term" value="F:G protein-coupled receptor activity"/>
    <property type="evidence" value="ECO:0007669"/>
    <property type="project" value="UniProtKB-KW"/>
</dbReference>
<evidence type="ECO:0000256" key="4">
    <source>
        <dbReference type="ARBA" id="ARBA00022606"/>
    </source>
</evidence>
<sequence length="190" mass="22058">MGLVNILIQCVMTTQVTLWVFWSQIVFMKEIYFLLNIINMFLISSIYWLTSWLSAFYCISIANYTHQCFVWLTKRLSAFLPHLLLMSIGGSLIISIPAFWVIILDSGERTFENSTLRDDQNLIFYIFLGCCLPLAVTFLSIILTICSLLRHIWNMRHNNVDFDRSKLQIHSNAIKNNGDPSHFCSVLLHN</sequence>
<evidence type="ECO:0000256" key="12">
    <source>
        <dbReference type="RuleBase" id="RU004423"/>
    </source>
</evidence>
<evidence type="ECO:0000256" key="9">
    <source>
        <dbReference type="ARBA" id="ARBA00023170"/>
    </source>
</evidence>
<comment type="caution">
    <text evidence="14">The sequence shown here is derived from an EMBL/GenBank/DDBJ whole genome shotgun (WGS) entry which is preliminary data.</text>
</comment>
<keyword evidence="3" id="KW-0919">Taste</keyword>
<dbReference type="EMBL" id="DYDO01000008">
    <property type="protein sequence ID" value="DBA18940.1"/>
    <property type="molecule type" value="Genomic_DNA"/>
</dbReference>
<evidence type="ECO:0000256" key="5">
    <source>
        <dbReference type="ARBA" id="ARBA00022692"/>
    </source>
</evidence>
<keyword evidence="7" id="KW-0297">G-protein coupled receptor</keyword>
<evidence type="ECO:0000256" key="10">
    <source>
        <dbReference type="ARBA" id="ARBA00023224"/>
    </source>
</evidence>
<dbReference type="AlphaFoldDB" id="A0AAV2ZTR6"/>
<keyword evidence="4" id="KW-0716">Sensory transduction</keyword>
<feature type="transmembrane region" description="Helical" evidence="13">
    <location>
        <begin position="6"/>
        <end position="22"/>
    </location>
</feature>
<evidence type="ECO:0000256" key="1">
    <source>
        <dbReference type="ARBA" id="ARBA00004141"/>
    </source>
</evidence>
<keyword evidence="6 13" id="KW-1133">Transmembrane helix</keyword>
<evidence type="ECO:0000313" key="15">
    <source>
        <dbReference type="Proteomes" id="UP001181693"/>
    </source>
</evidence>
<keyword evidence="5 13" id="KW-0812">Transmembrane</keyword>
<comment type="similarity">
    <text evidence="2 12">Belongs to the G-protein coupled receptor T2R family.</text>
</comment>
<keyword evidence="9" id="KW-0675">Receptor</keyword>
<keyword evidence="15" id="KW-1185">Reference proteome</keyword>
<feature type="transmembrane region" description="Helical" evidence="13">
    <location>
        <begin position="31"/>
        <end position="48"/>
    </location>
</feature>
<reference evidence="14" key="1">
    <citation type="thesis" date="2020" institute="ProQuest LLC" country="789 East Eisenhower Parkway, Ann Arbor, MI, USA">
        <title>Comparative Genomics and Chromosome Evolution.</title>
        <authorList>
            <person name="Mudd A.B."/>
        </authorList>
    </citation>
    <scope>NUCLEOTIDE SEQUENCE</scope>
    <source>
        <strain evidence="14">1538</strain>
        <tissue evidence="14">Blood</tissue>
    </source>
</reference>
<name>A0AAV2ZTR6_PYXAD</name>
<dbReference type="Proteomes" id="UP001181693">
    <property type="component" value="Unassembled WGS sequence"/>
</dbReference>
<organism evidence="14 15">
    <name type="scientific">Pyxicephalus adspersus</name>
    <name type="common">African bullfrog</name>
    <dbReference type="NCBI Taxonomy" id="30357"/>
    <lineage>
        <taxon>Eukaryota</taxon>
        <taxon>Metazoa</taxon>
        <taxon>Chordata</taxon>
        <taxon>Craniata</taxon>
        <taxon>Vertebrata</taxon>
        <taxon>Euteleostomi</taxon>
        <taxon>Amphibia</taxon>
        <taxon>Batrachia</taxon>
        <taxon>Anura</taxon>
        <taxon>Neobatrachia</taxon>
        <taxon>Ranoidea</taxon>
        <taxon>Pyxicephalidae</taxon>
        <taxon>Pyxicephalinae</taxon>
        <taxon>Pyxicephalus</taxon>
    </lineage>
</organism>
<evidence type="ECO:0000256" key="8">
    <source>
        <dbReference type="ARBA" id="ARBA00023136"/>
    </source>
</evidence>
<comment type="subcellular location">
    <subcellularLocation>
        <location evidence="1">Membrane</location>
        <topology evidence="1">Multi-pass membrane protein</topology>
    </subcellularLocation>
</comment>
<feature type="transmembrane region" description="Helical" evidence="13">
    <location>
        <begin position="123"/>
        <end position="149"/>
    </location>
</feature>
<evidence type="ECO:0000256" key="6">
    <source>
        <dbReference type="ARBA" id="ARBA00022989"/>
    </source>
</evidence>
<dbReference type="GO" id="GO:0033038">
    <property type="term" value="F:bitter taste receptor activity"/>
    <property type="evidence" value="ECO:0007669"/>
    <property type="project" value="InterPro"/>
</dbReference>
<keyword evidence="8 13" id="KW-0472">Membrane</keyword>
<dbReference type="PANTHER" id="PTHR11394:SF47">
    <property type="entry name" value="TASTE RECEPTOR TYPE 2 MEMBER 40"/>
    <property type="match status" value="1"/>
</dbReference>
<dbReference type="PANTHER" id="PTHR11394">
    <property type="entry name" value="TASTE RECEPTOR TYPE 2"/>
    <property type="match status" value="1"/>
</dbReference>
<gene>
    <name evidence="14" type="ORF">GDO54_014831</name>
</gene>
<dbReference type="Pfam" id="PF05296">
    <property type="entry name" value="TAS2R"/>
    <property type="match status" value="1"/>
</dbReference>
<evidence type="ECO:0000256" key="7">
    <source>
        <dbReference type="ARBA" id="ARBA00023040"/>
    </source>
</evidence>
<evidence type="ECO:0000313" key="14">
    <source>
        <dbReference type="EMBL" id="DBA18940.1"/>
    </source>
</evidence>
<feature type="transmembrane region" description="Helical" evidence="13">
    <location>
        <begin position="84"/>
        <end position="103"/>
    </location>
</feature>
<dbReference type="GO" id="GO:0016020">
    <property type="term" value="C:membrane"/>
    <property type="evidence" value="ECO:0007669"/>
    <property type="project" value="UniProtKB-SubCell"/>
</dbReference>
<evidence type="ECO:0000256" key="13">
    <source>
        <dbReference type="SAM" id="Phobius"/>
    </source>
</evidence>
<accession>A0AAV2ZTR6</accession>
<dbReference type="InterPro" id="IPR007960">
    <property type="entry name" value="TAS2R"/>
</dbReference>
<proteinExistence type="inferred from homology"/>
<keyword evidence="10" id="KW-0807">Transducer</keyword>
<evidence type="ECO:0000256" key="11">
    <source>
        <dbReference type="ARBA" id="ARBA00044110"/>
    </source>
</evidence>
<protein>
    <recommendedName>
        <fullName evidence="11">Taste receptor type 2 member 40</fullName>
    </recommendedName>
</protein>
<evidence type="ECO:0000256" key="3">
    <source>
        <dbReference type="ARBA" id="ARBA00022480"/>
    </source>
</evidence>
<evidence type="ECO:0000256" key="2">
    <source>
        <dbReference type="ARBA" id="ARBA00007376"/>
    </source>
</evidence>